<name>A0A7K0BQH9_9ACTN</name>
<dbReference type="RefSeq" id="WP_207709586.1">
    <property type="nucleotide sequence ID" value="NZ_WEGH01000001.1"/>
</dbReference>
<dbReference type="EMBL" id="WEGH01000001">
    <property type="protein sequence ID" value="MQY03286.1"/>
    <property type="molecule type" value="Genomic_DNA"/>
</dbReference>
<accession>A0A7K0BQH9</accession>
<keyword evidence="2" id="KW-1185">Reference proteome</keyword>
<reference evidence="1 2" key="1">
    <citation type="submission" date="2019-10" db="EMBL/GenBank/DDBJ databases">
        <title>Actinomadura rubteroloni sp. nov. and Actinomadura macrotermitis sp. nov., isolated from the gut of fungus growing-termite Macrotermes natalensis.</title>
        <authorList>
            <person name="Benndorf R."/>
            <person name="Martin K."/>
            <person name="Kuefner M."/>
            <person name="De Beer W."/>
            <person name="Kaster A.-K."/>
            <person name="Vollmers J."/>
            <person name="Poulsen M."/>
            <person name="Beemelmanns C."/>
        </authorList>
    </citation>
    <scope>NUCLEOTIDE SEQUENCE [LARGE SCALE GENOMIC DNA]</scope>
    <source>
        <strain evidence="1 2">RB68</strain>
    </source>
</reference>
<sequence>MEKLFDGVVHVSYGQIYVQSADDFEMDLHEDLAGQQNGLCGAATPGRLFLITSTHTGSIAFTVELHDGPPPLDPSWEDVVEASFAPTNDDVALVQWAGEDAWELDLEATDYRVRYCAHGMDEAHGADIRFDGRPQPDRYLLQFWPAPSAPDQVLKQTSEAAAYWHRVARELPPPPTPEDRAAAAEQARLEEERAQRLRAEEAEVADWGGRLPSERLRRIPGNVYGLVELDHGLAEALAAAGSDLQRRVACWAARRACDEAGLARIDWIAAALEAADAGRSLPAPFDDEERAWDRLFADERVPSTGVTLPETTIDDFSQQAAALPAVWAAVEADPLHGAVDALFAAAAAFGADGYRRLFSEARAAFSL</sequence>
<evidence type="ECO:0000313" key="1">
    <source>
        <dbReference type="EMBL" id="MQY03286.1"/>
    </source>
</evidence>
<organism evidence="1 2">
    <name type="scientific">Actinomadura macrotermitis</name>
    <dbReference type="NCBI Taxonomy" id="2585200"/>
    <lineage>
        <taxon>Bacteria</taxon>
        <taxon>Bacillati</taxon>
        <taxon>Actinomycetota</taxon>
        <taxon>Actinomycetes</taxon>
        <taxon>Streptosporangiales</taxon>
        <taxon>Thermomonosporaceae</taxon>
        <taxon>Actinomadura</taxon>
    </lineage>
</organism>
<dbReference type="AlphaFoldDB" id="A0A7K0BQH9"/>
<proteinExistence type="predicted"/>
<dbReference type="Proteomes" id="UP000487268">
    <property type="component" value="Unassembled WGS sequence"/>
</dbReference>
<protein>
    <submittedName>
        <fullName evidence="1">Uncharacterized protein</fullName>
    </submittedName>
</protein>
<evidence type="ECO:0000313" key="2">
    <source>
        <dbReference type="Proteomes" id="UP000487268"/>
    </source>
</evidence>
<gene>
    <name evidence="1" type="ORF">ACRB68_13280</name>
</gene>
<comment type="caution">
    <text evidence="1">The sequence shown here is derived from an EMBL/GenBank/DDBJ whole genome shotgun (WGS) entry which is preliminary data.</text>
</comment>